<sequence length="112" mass="12490">MFEDFVVATTRTQQLDRNNPTTTNTNNAQRTLPSSNFFTTNYTLHYITFTMCTHANTTKSAKSAKSARTAETATTADPVDMADPICSCTKCYCRIIVPFPGSLCEYCKDLHN</sequence>
<name>A0A430M9J3_9HYPO</name>
<reference evidence="1 2" key="1">
    <citation type="submission" date="2017-06" db="EMBL/GenBank/DDBJ databases">
        <title>Comparative genomic analysis of Ambrosia Fusariam Clade fungi.</title>
        <authorList>
            <person name="Stajich J.E."/>
            <person name="Carrillo J."/>
            <person name="Kijimoto T."/>
            <person name="Eskalen A."/>
            <person name="O'Donnell K."/>
            <person name="Kasson M."/>
        </authorList>
    </citation>
    <scope>NUCLEOTIDE SEQUENCE [LARGE SCALE GENOMIC DNA]</scope>
    <source>
        <strain evidence="1 2">UCR1854</strain>
    </source>
</reference>
<evidence type="ECO:0000313" key="2">
    <source>
        <dbReference type="Proteomes" id="UP000287124"/>
    </source>
</evidence>
<dbReference type="AlphaFoldDB" id="A0A430M9J3"/>
<organism evidence="1 2">
    <name type="scientific">Fusarium euwallaceae</name>
    <dbReference type="NCBI Taxonomy" id="1147111"/>
    <lineage>
        <taxon>Eukaryota</taxon>
        <taxon>Fungi</taxon>
        <taxon>Dikarya</taxon>
        <taxon>Ascomycota</taxon>
        <taxon>Pezizomycotina</taxon>
        <taxon>Sordariomycetes</taxon>
        <taxon>Hypocreomycetidae</taxon>
        <taxon>Hypocreales</taxon>
        <taxon>Nectriaceae</taxon>
        <taxon>Fusarium</taxon>
        <taxon>Fusarium solani species complex</taxon>
    </lineage>
</organism>
<proteinExistence type="predicted"/>
<keyword evidence="2" id="KW-1185">Reference proteome</keyword>
<evidence type="ECO:0000313" key="1">
    <source>
        <dbReference type="EMBL" id="RTE84652.1"/>
    </source>
</evidence>
<accession>A0A430M9J3</accession>
<dbReference type="EMBL" id="MIKF01000005">
    <property type="protein sequence ID" value="RTE84652.1"/>
    <property type="molecule type" value="Genomic_DNA"/>
</dbReference>
<dbReference type="Proteomes" id="UP000287124">
    <property type="component" value="Unassembled WGS sequence"/>
</dbReference>
<protein>
    <submittedName>
        <fullName evidence="1">Uncharacterized protein</fullName>
    </submittedName>
</protein>
<comment type="caution">
    <text evidence="1">The sequence shown here is derived from an EMBL/GenBank/DDBJ whole genome shotgun (WGS) entry which is preliminary data.</text>
</comment>
<gene>
    <name evidence="1" type="ORF">BHE90_000707</name>
</gene>